<reference evidence="1" key="1">
    <citation type="journal article" date="2022" name="Int. J. Mol. Sci.">
        <title>Draft Genome of Tanacetum Coccineum: Genomic Comparison of Closely Related Tanacetum-Family Plants.</title>
        <authorList>
            <person name="Yamashiro T."/>
            <person name="Shiraishi A."/>
            <person name="Nakayama K."/>
            <person name="Satake H."/>
        </authorList>
    </citation>
    <scope>NUCLEOTIDE SEQUENCE</scope>
</reference>
<comment type="caution">
    <text evidence="1">The sequence shown here is derived from an EMBL/GenBank/DDBJ whole genome shotgun (WGS) entry which is preliminary data.</text>
</comment>
<evidence type="ECO:0000313" key="1">
    <source>
        <dbReference type="EMBL" id="GJT24772.1"/>
    </source>
</evidence>
<keyword evidence="2" id="KW-1185">Reference proteome</keyword>
<protein>
    <recommendedName>
        <fullName evidence="3">CCHC-type domain-containing protein</fullName>
    </recommendedName>
</protein>
<dbReference type="Proteomes" id="UP001151760">
    <property type="component" value="Unassembled WGS sequence"/>
</dbReference>
<evidence type="ECO:0000313" key="2">
    <source>
        <dbReference type="Proteomes" id="UP001151760"/>
    </source>
</evidence>
<gene>
    <name evidence="1" type="ORF">Tco_0894709</name>
</gene>
<proteinExistence type="predicted"/>
<dbReference type="EMBL" id="BQNB010014162">
    <property type="protein sequence ID" value="GJT24772.1"/>
    <property type="molecule type" value="Genomic_DNA"/>
</dbReference>
<accession>A0ABQ5CDY5</accession>
<evidence type="ECO:0008006" key="3">
    <source>
        <dbReference type="Google" id="ProtNLM"/>
    </source>
</evidence>
<reference evidence="1" key="2">
    <citation type="submission" date="2022-01" db="EMBL/GenBank/DDBJ databases">
        <authorList>
            <person name="Yamashiro T."/>
            <person name="Shiraishi A."/>
            <person name="Satake H."/>
            <person name="Nakayama K."/>
        </authorList>
    </citation>
    <scope>NUCLEOTIDE SEQUENCE</scope>
</reference>
<name>A0ABQ5CDY5_9ASTR</name>
<organism evidence="1 2">
    <name type="scientific">Tanacetum coccineum</name>
    <dbReference type="NCBI Taxonomy" id="301880"/>
    <lineage>
        <taxon>Eukaryota</taxon>
        <taxon>Viridiplantae</taxon>
        <taxon>Streptophyta</taxon>
        <taxon>Embryophyta</taxon>
        <taxon>Tracheophyta</taxon>
        <taxon>Spermatophyta</taxon>
        <taxon>Magnoliopsida</taxon>
        <taxon>eudicotyledons</taxon>
        <taxon>Gunneridae</taxon>
        <taxon>Pentapetalae</taxon>
        <taxon>asterids</taxon>
        <taxon>campanulids</taxon>
        <taxon>Asterales</taxon>
        <taxon>Asteraceae</taxon>
        <taxon>Asteroideae</taxon>
        <taxon>Anthemideae</taxon>
        <taxon>Anthemidinae</taxon>
        <taxon>Tanacetum</taxon>
    </lineage>
</organism>
<sequence length="731" mass="82707">MASLDHRLNPLFSIKECMTCGALYTADFCCSKGGLEDKILVPKPPQNCATCGDPLDGLNYRSCAFVRKCLNEGWYTIHDKNEILNTFESFNDNINVVSTPQEPFVFNQDPGVNSSQSLPQINHNCCYKCGDSLDGIFCQRCTCKSCGNGAHIGYNCPPKAPIISNPEPCNKIIDESPQILSSVHLTFNSEDANSFTYDSKPNFVDDSPNVFNPPPQPSLNSCEFCGNDARYGHYCTHQVPFIYPEPCYNQDFNFPQDFHDFQQQYLCCENYGGPHETFQCQPMNEDYYHEQNSCYDPNSFGFDQFQPPQYTINHPILNAQNEFLNSQNKLMEQMTSICDMVGQIMQKKEEERRIAEDQAAKDRYWKIPICYDDDEDYTIAITPVLSTKEVVDSLIMEDEHLDTIPATESDEVIKSSVENLVPIPSEFKGISEDTCLFHDDPSKSVDSILEGFIEDPPFKENEFELECKTNDEAECFNPEGDNDEIDAFLAIEVPTYNEGYYDSEGDVTYLESLLSDDTTHNLSPELFFDHEPHQLRNEPENEPLITFSPKSDPLHHEFTGEIITIPPGIVREHEDYINRMSLLCSNSSSQTPENFHTIIESLPTSTTLIEVSDPNREEIDIFSGPDDSIPPGIESDFDSEDDIINNLLNNDSTHERLTFNIEPDAPVINNVDELNEDECFDPGGGEINVEVDDSFTIITWTFLPFLTYPEVSPLLSSTKNKDTIYDPGIST</sequence>